<feature type="domain" description="Aminotransferase class I/classII large" evidence="5">
    <location>
        <begin position="32"/>
        <end position="397"/>
    </location>
</feature>
<evidence type="ECO:0000256" key="1">
    <source>
        <dbReference type="ARBA" id="ARBA00001933"/>
    </source>
</evidence>
<name>A0A5J5L2I2_9MICC</name>
<keyword evidence="7" id="KW-1185">Reference proteome</keyword>
<dbReference type="InterPro" id="IPR051326">
    <property type="entry name" value="Kynurenine-oxoglutarate_AT"/>
</dbReference>
<keyword evidence="3 6" id="KW-0808">Transferase</keyword>
<comment type="cofactor">
    <cofactor evidence="1">
        <name>pyridoxal 5'-phosphate</name>
        <dbReference type="ChEBI" id="CHEBI:597326"/>
    </cofactor>
</comment>
<dbReference type="SUPFAM" id="SSF53383">
    <property type="entry name" value="PLP-dependent transferases"/>
    <property type="match status" value="1"/>
</dbReference>
<evidence type="ECO:0000256" key="4">
    <source>
        <dbReference type="ARBA" id="ARBA00022898"/>
    </source>
</evidence>
<proteinExistence type="predicted"/>
<accession>A0A5J5L2I2</accession>
<dbReference type="InterPro" id="IPR015424">
    <property type="entry name" value="PyrdxlP-dep_Trfase"/>
</dbReference>
<dbReference type="CDD" id="cd00609">
    <property type="entry name" value="AAT_like"/>
    <property type="match status" value="1"/>
</dbReference>
<dbReference type="OrthoDB" id="4436468at2"/>
<dbReference type="Proteomes" id="UP000325957">
    <property type="component" value="Unassembled WGS sequence"/>
</dbReference>
<dbReference type="GO" id="GO:0005737">
    <property type="term" value="C:cytoplasm"/>
    <property type="evidence" value="ECO:0007669"/>
    <property type="project" value="TreeGrafter"/>
</dbReference>
<evidence type="ECO:0000256" key="2">
    <source>
        <dbReference type="ARBA" id="ARBA00022576"/>
    </source>
</evidence>
<dbReference type="GO" id="GO:0016212">
    <property type="term" value="F:kynurenine-oxoglutarate transaminase activity"/>
    <property type="evidence" value="ECO:0007669"/>
    <property type="project" value="TreeGrafter"/>
</dbReference>
<protein>
    <submittedName>
        <fullName evidence="6">Aminotransferase class I/II-fold pyridoxal phosphate-dependent enzyme</fullName>
    </submittedName>
</protein>
<dbReference type="GO" id="GO:0030170">
    <property type="term" value="F:pyridoxal phosphate binding"/>
    <property type="evidence" value="ECO:0007669"/>
    <property type="project" value="InterPro"/>
</dbReference>
<dbReference type="InterPro" id="IPR015421">
    <property type="entry name" value="PyrdxlP-dep_Trfase_major"/>
</dbReference>
<dbReference type="Pfam" id="PF00155">
    <property type="entry name" value="Aminotran_1_2"/>
    <property type="match status" value="1"/>
</dbReference>
<comment type="caution">
    <text evidence="6">The sequence shown here is derived from an EMBL/GenBank/DDBJ whole genome shotgun (WGS) entry which is preliminary data.</text>
</comment>
<dbReference type="InterPro" id="IPR004839">
    <property type="entry name" value="Aminotransferase_I/II_large"/>
</dbReference>
<evidence type="ECO:0000313" key="7">
    <source>
        <dbReference type="Proteomes" id="UP000325957"/>
    </source>
</evidence>
<dbReference type="EMBL" id="SZWF01000001">
    <property type="protein sequence ID" value="KAA9395770.1"/>
    <property type="molecule type" value="Genomic_DNA"/>
</dbReference>
<evidence type="ECO:0000313" key="6">
    <source>
        <dbReference type="EMBL" id="KAA9395770.1"/>
    </source>
</evidence>
<dbReference type="PANTHER" id="PTHR43807">
    <property type="entry name" value="FI04487P"/>
    <property type="match status" value="1"/>
</dbReference>
<evidence type="ECO:0000259" key="5">
    <source>
        <dbReference type="Pfam" id="PF00155"/>
    </source>
</evidence>
<dbReference type="PANTHER" id="PTHR43807:SF20">
    <property type="entry name" value="FI04487P"/>
    <property type="match status" value="1"/>
</dbReference>
<dbReference type="Gene3D" id="3.90.1150.10">
    <property type="entry name" value="Aspartate Aminotransferase, domain 1"/>
    <property type="match status" value="1"/>
</dbReference>
<dbReference type="AlphaFoldDB" id="A0A5J5L2I2"/>
<evidence type="ECO:0000256" key="3">
    <source>
        <dbReference type="ARBA" id="ARBA00022679"/>
    </source>
</evidence>
<dbReference type="InterPro" id="IPR015422">
    <property type="entry name" value="PyrdxlP-dep_Trfase_small"/>
</dbReference>
<keyword evidence="2 6" id="KW-0032">Aminotransferase</keyword>
<sequence length="404" mass="42748">MASGGGLLDDAGAFRSTIFDETSALAAAHGAINLGQGFPDEDGPRFMLDEAVSAIGSGQNQYTAAVGSPRLRAAVAAQQLETQGRELDPDSQVLITVGAAEGLTASLLSVVSPGDDVVVLEPYYDLYAAVVSFAGANLRPVPLRPPHFAPDPDELRAAFTERTTAVLINDPHNPTGTVLDAGTARLLAELVVEHRAVLITDEVYEHLRFKGDHASLVALNERSLIDHDLAERLDERTLVVSSASKTLRATGWRIGWVTGPAELVTGARAIKTYLTHSPAAPLQAAVAAGLENLHPWAEDLAAEQGERSRLVVDTLRGLGLTVADPSGSYYVVADFTPLYERLGVTDSIGLSPALIEKAGVALLPIRAFASAGHAEQFDGWMRVAACKQPATLVEGMRRLREALG</sequence>
<organism evidence="6 7">
    <name type="scientific">Kocuria coralli</name>
    <dbReference type="NCBI Taxonomy" id="1461025"/>
    <lineage>
        <taxon>Bacteria</taxon>
        <taxon>Bacillati</taxon>
        <taxon>Actinomycetota</taxon>
        <taxon>Actinomycetes</taxon>
        <taxon>Micrococcales</taxon>
        <taxon>Micrococcaceae</taxon>
        <taxon>Kocuria</taxon>
    </lineage>
</organism>
<keyword evidence="4" id="KW-0663">Pyridoxal phosphate</keyword>
<reference evidence="6 7" key="1">
    <citation type="submission" date="2019-05" db="EMBL/GenBank/DDBJ databases">
        <title>Kocuria coralli sp. nov., a novel actinobacterium isolated from coral reef seawater.</title>
        <authorList>
            <person name="Li J."/>
        </authorList>
    </citation>
    <scope>NUCLEOTIDE SEQUENCE [LARGE SCALE GENOMIC DNA]</scope>
    <source>
        <strain evidence="6 7">SCSIO 13007</strain>
    </source>
</reference>
<dbReference type="Gene3D" id="3.40.640.10">
    <property type="entry name" value="Type I PLP-dependent aspartate aminotransferase-like (Major domain)"/>
    <property type="match status" value="1"/>
</dbReference>
<gene>
    <name evidence="6" type="ORF">FCK90_01470</name>
</gene>